<proteinExistence type="predicted"/>
<dbReference type="EMBL" id="REGN01002875">
    <property type="protein sequence ID" value="RNA25707.1"/>
    <property type="molecule type" value="Genomic_DNA"/>
</dbReference>
<accession>A0A3M7RQT9</accession>
<sequence length="217" mass="24912">MDNKKLSIFAKIKSPEASESESFVLNSCSREPIEKGFKKPPGVLVLKVYKLKSIPTPNLSLSSFKRSDRLKPTQTELISSLTRVGRPVWTNRFRTGPTYLLLNSKSRFETVGNLMMHNIEGSQVLMSLHSSACLTLRTAIFSNFPIFFDKLNYVWFHLLKSLEIYASIGKWSFVISWLYRRLKSVFSVNEEEPKKDQEFRNCSSTPHQYLLCGLSES</sequence>
<dbReference type="Proteomes" id="UP000276133">
    <property type="component" value="Unassembled WGS sequence"/>
</dbReference>
<reference evidence="1 2" key="1">
    <citation type="journal article" date="2018" name="Sci. Rep.">
        <title>Genomic signatures of local adaptation to the degree of environmental predictability in rotifers.</title>
        <authorList>
            <person name="Franch-Gras L."/>
            <person name="Hahn C."/>
            <person name="Garcia-Roger E.M."/>
            <person name="Carmona M.J."/>
            <person name="Serra M."/>
            <person name="Gomez A."/>
        </authorList>
    </citation>
    <scope>NUCLEOTIDE SEQUENCE [LARGE SCALE GENOMIC DNA]</scope>
    <source>
        <strain evidence="1">HYR1</strain>
    </source>
</reference>
<comment type="caution">
    <text evidence="1">The sequence shown here is derived from an EMBL/GenBank/DDBJ whole genome shotgun (WGS) entry which is preliminary data.</text>
</comment>
<organism evidence="1 2">
    <name type="scientific">Brachionus plicatilis</name>
    <name type="common">Marine rotifer</name>
    <name type="synonym">Brachionus muelleri</name>
    <dbReference type="NCBI Taxonomy" id="10195"/>
    <lineage>
        <taxon>Eukaryota</taxon>
        <taxon>Metazoa</taxon>
        <taxon>Spiralia</taxon>
        <taxon>Gnathifera</taxon>
        <taxon>Rotifera</taxon>
        <taxon>Eurotatoria</taxon>
        <taxon>Monogononta</taxon>
        <taxon>Pseudotrocha</taxon>
        <taxon>Ploima</taxon>
        <taxon>Brachionidae</taxon>
        <taxon>Brachionus</taxon>
    </lineage>
</organism>
<protein>
    <submittedName>
        <fullName evidence="1">Uncharacterized protein</fullName>
    </submittedName>
</protein>
<evidence type="ECO:0000313" key="2">
    <source>
        <dbReference type="Proteomes" id="UP000276133"/>
    </source>
</evidence>
<keyword evidence="2" id="KW-1185">Reference proteome</keyword>
<dbReference type="AlphaFoldDB" id="A0A3M7RQT9"/>
<evidence type="ECO:0000313" key="1">
    <source>
        <dbReference type="EMBL" id="RNA25707.1"/>
    </source>
</evidence>
<name>A0A3M7RQT9_BRAPC</name>
<gene>
    <name evidence="1" type="ORF">BpHYR1_016224</name>
</gene>